<protein>
    <submittedName>
        <fullName evidence="2">GDSL esterase/lipase</fullName>
    </submittedName>
</protein>
<name>A0AAW2N7I8_9LAMI</name>
<dbReference type="AlphaFoldDB" id="A0AAW2N7I8"/>
<accession>A0AAW2N7I8</accession>
<feature type="signal peptide" evidence="1">
    <location>
        <begin position="1"/>
        <end position="15"/>
    </location>
</feature>
<keyword evidence="1" id="KW-0732">Signal</keyword>
<feature type="chain" id="PRO_5044013888" evidence="1">
    <location>
        <begin position="16"/>
        <end position="139"/>
    </location>
</feature>
<reference evidence="2" key="2">
    <citation type="journal article" date="2024" name="Plant">
        <title>Genomic evolution and insights into agronomic trait innovations of Sesamum species.</title>
        <authorList>
            <person name="Miao H."/>
            <person name="Wang L."/>
            <person name="Qu L."/>
            <person name="Liu H."/>
            <person name="Sun Y."/>
            <person name="Le M."/>
            <person name="Wang Q."/>
            <person name="Wei S."/>
            <person name="Zheng Y."/>
            <person name="Lin W."/>
            <person name="Duan Y."/>
            <person name="Cao H."/>
            <person name="Xiong S."/>
            <person name="Wang X."/>
            <person name="Wei L."/>
            <person name="Li C."/>
            <person name="Ma Q."/>
            <person name="Ju M."/>
            <person name="Zhao R."/>
            <person name="Li G."/>
            <person name="Mu C."/>
            <person name="Tian Q."/>
            <person name="Mei H."/>
            <person name="Zhang T."/>
            <person name="Gao T."/>
            <person name="Zhang H."/>
        </authorList>
    </citation>
    <scope>NUCLEOTIDE SEQUENCE</scope>
    <source>
        <strain evidence="2">G01</strain>
    </source>
</reference>
<gene>
    <name evidence="2" type="ORF">Sangu_1470600</name>
</gene>
<sequence>MLKILRKLYLLGGRTFLVLNPVPICCYSSDSSPNSLDIDSSGCMTSFNDAVKFNSGLKEARKQTRNDLHNGNVMYIDTHSLLLEPLSTPHVMRCSRRSEHAVTMVVALNISTGKFSAGAQKRLMERRLLSLPAVILRIM</sequence>
<dbReference type="Gene3D" id="3.40.50.1110">
    <property type="entry name" value="SGNH hydrolase"/>
    <property type="match status" value="1"/>
</dbReference>
<dbReference type="InterPro" id="IPR036514">
    <property type="entry name" value="SGNH_hydro_sf"/>
</dbReference>
<organism evidence="2">
    <name type="scientific">Sesamum angustifolium</name>
    <dbReference type="NCBI Taxonomy" id="2727405"/>
    <lineage>
        <taxon>Eukaryota</taxon>
        <taxon>Viridiplantae</taxon>
        <taxon>Streptophyta</taxon>
        <taxon>Embryophyta</taxon>
        <taxon>Tracheophyta</taxon>
        <taxon>Spermatophyta</taxon>
        <taxon>Magnoliopsida</taxon>
        <taxon>eudicotyledons</taxon>
        <taxon>Gunneridae</taxon>
        <taxon>Pentapetalae</taxon>
        <taxon>asterids</taxon>
        <taxon>lamiids</taxon>
        <taxon>Lamiales</taxon>
        <taxon>Pedaliaceae</taxon>
        <taxon>Sesamum</taxon>
    </lineage>
</organism>
<proteinExistence type="predicted"/>
<dbReference type="EMBL" id="JACGWK010000008">
    <property type="protein sequence ID" value="KAL0339485.1"/>
    <property type="molecule type" value="Genomic_DNA"/>
</dbReference>
<reference evidence="2" key="1">
    <citation type="submission" date="2020-06" db="EMBL/GenBank/DDBJ databases">
        <authorList>
            <person name="Li T."/>
            <person name="Hu X."/>
            <person name="Zhang T."/>
            <person name="Song X."/>
            <person name="Zhang H."/>
            <person name="Dai N."/>
            <person name="Sheng W."/>
            <person name="Hou X."/>
            <person name="Wei L."/>
        </authorList>
    </citation>
    <scope>NUCLEOTIDE SEQUENCE</scope>
    <source>
        <strain evidence="2">G01</strain>
        <tissue evidence="2">Leaf</tissue>
    </source>
</reference>
<evidence type="ECO:0000313" key="2">
    <source>
        <dbReference type="EMBL" id="KAL0339485.1"/>
    </source>
</evidence>
<evidence type="ECO:0000256" key="1">
    <source>
        <dbReference type="SAM" id="SignalP"/>
    </source>
</evidence>
<comment type="caution">
    <text evidence="2">The sequence shown here is derived from an EMBL/GenBank/DDBJ whole genome shotgun (WGS) entry which is preliminary data.</text>
</comment>